<keyword evidence="3" id="KW-0456">Lyase</keyword>
<dbReference type="InterPro" id="IPR040442">
    <property type="entry name" value="Pyrv_kinase-like_dom_sf"/>
</dbReference>
<dbReference type="Proteomes" id="UP000826651">
    <property type="component" value="Unassembled WGS sequence"/>
</dbReference>
<dbReference type="InterPro" id="IPR050251">
    <property type="entry name" value="HpcH-HpaI_aldolase"/>
</dbReference>
<dbReference type="SUPFAM" id="SSF51621">
    <property type="entry name" value="Phosphoenolpyruvate/pyruvate domain"/>
    <property type="match status" value="1"/>
</dbReference>
<protein>
    <recommendedName>
        <fullName evidence="4">HpcH/HpaI aldolase/citrate lyase domain-containing protein</fullName>
    </recommendedName>
</protein>
<dbReference type="Pfam" id="PF03328">
    <property type="entry name" value="HpcH_HpaI"/>
    <property type="match status" value="1"/>
</dbReference>
<evidence type="ECO:0000313" key="6">
    <source>
        <dbReference type="Proteomes" id="UP000826651"/>
    </source>
</evidence>
<dbReference type="EMBL" id="JAGSHT010000022">
    <property type="protein sequence ID" value="MBZ2198997.1"/>
    <property type="molecule type" value="Genomic_DNA"/>
</dbReference>
<keyword evidence="6" id="KW-1185">Reference proteome</keyword>
<sequence length="268" mass="28071">MLSSLAQHLRAGELALTIKVNLSDPQVCEIAALAGADAVWLDREHCVGDWPGLYHQILAARRRDTEAIVRVPRGSYSDIVKPYELGASAVMVPQIADLNDAAAVVAQAKFAPVGERALDGGNSDGDFGRLAFGDYMERAERDTLLILQLESPAAVEQADRIAALAGVDVVFFGPGDFAQKAGIPGQFGHADVLAAQEAVADAARNNGIVAGTVLHPGTSVESLVTQGFTLINVAADGGELRKALSNRIAAARHTAAPLLELSQPVHNA</sequence>
<dbReference type="InterPro" id="IPR015813">
    <property type="entry name" value="Pyrv/PenolPyrv_kinase-like_dom"/>
</dbReference>
<dbReference type="Gene3D" id="3.20.20.60">
    <property type="entry name" value="Phosphoenolpyruvate-binding domains"/>
    <property type="match status" value="1"/>
</dbReference>
<comment type="similarity">
    <text evidence="1">Belongs to the HpcH/HpaI aldolase family.</text>
</comment>
<dbReference type="InterPro" id="IPR005000">
    <property type="entry name" value="Aldolase/citrate-lyase_domain"/>
</dbReference>
<proteinExistence type="inferred from homology"/>
<organism evidence="5 6">
    <name type="scientific">Occultella gossypii</name>
    <dbReference type="NCBI Taxonomy" id="2800820"/>
    <lineage>
        <taxon>Bacteria</taxon>
        <taxon>Bacillati</taxon>
        <taxon>Actinomycetota</taxon>
        <taxon>Actinomycetes</taxon>
        <taxon>Micrococcales</taxon>
        <taxon>Ruaniaceae</taxon>
        <taxon>Occultella</taxon>
    </lineage>
</organism>
<feature type="domain" description="HpcH/HpaI aldolase/citrate lyase" evidence="4">
    <location>
        <begin position="20"/>
        <end position="242"/>
    </location>
</feature>
<keyword evidence="2" id="KW-0479">Metal-binding</keyword>
<accession>A0ABS7SFI8</accession>
<dbReference type="PANTHER" id="PTHR30502">
    <property type="entry name" value="2-KETO-3-DEOXY-L-RHAMNONATE ALDOLASE"/>
    <property type="match status" value="1"/>
</dbReference>
<reference evidence="5 6" key="1">
    <citation type="submission" date="2021-04" db="EMBL/GenBank/DDBJ databases">
        <title>Ruania sp. nov., isolated from sandy soil of mangrove forest.</title>
        <authorList>
            <person name="Ge X."/>
            <person name="Huang R."/>
            <person name="Liu W."/>
        </authorList>
    </citation>
    <scope>NUCLEOTIDE SEQUENCE [LARGE SCALE GENOMIC DNA]</scope>
    <source>
        <strain evidence="5 6">N2-46</strain>
    </source>
</reference>
<name>A0ABS7SFI8_9MICO</name>
<dbReference type="RefSeq" id="WP_223410782.1">
    <property type="nucleotide sequence ID" value="NZ_JAGSHT010000022.1"/>
</dbReference>
<evidence type="ECO:0000313" key="5">
    <source>
        <dbReference type="EMBL" id="MBZ2198997.1"/>
    </source>
</evidence>
<gene>
    <name evidence="5" type="ORF">KCQ71_22810</name>
</gene>
<evidence type="ECO:0000256" key="1">
    <source>
        <dbReference type="ARBA" id="ARBA00005568"/>
    </source>
</evidence>
<evidence type="ECO:0000256" key="2">
    <source>
        <dbReference type="ARBA" id="ARBA00022723"/>
    </source>
</evidence>
<evidence type="ECO:0000259" key="4">
    <source>
        <dbReference type="Pfam" id="PF03328"/>
    </source>
</evidence>
<evidence type="ECO:0000256" key="3">
    <source>
        <dbReference type="ARBA" id="ARBA00023239"/>
    </source>
</evidence>
<comment type="caution">
    <text evidence="5">The sequence shown here is derived from an EMBL/GenBank/DDBJ whole genome shotgun (WGS) entry which is preliminary data.</text>
</comment>
<dbReference type="PANTHER" id="PTHR30502:SF0">
    <property type="entry name" value="PHOSPHOENOLPYRUVATE CARBOXYLASE FAMILY PROTEIN"/>
    <property type="match status" value="1"/>
</dbReference>